<sequence length="109" mass="13100">MEQNQSDSYLRAKKKVDRIKGFYRHLGIYIVINLVLLGLKVYFFKIVPNDNFSESFVYWLDWNIISTPIIWGVAIIIHGLVAFQHAFTFIDRWEDRKIRKFMDEDQNEI</sequence>
<keyword evidence="1" id="KW-0472">Membrane</keyword>
<keyword evidence="4" id="KW-1185">Reference proteome</keyword>
<dbReference type="Proteomes" id="UP000475249">
    <property type="component" value="Unassembled WGS sequence"/>
</dbReference>
<dbReference type="RefSeq" id="WP_161434618.1">
    <property type="nucleotide sequence ID" value="NZ_WXYO01000002.1"/>
</dbReference>
<name>A0A6L9EAM4_9FLAO</name>
<keyword evidence="3" id="KW-0808">Transferase</keyword>
<keyword evidence="3" id="KW-0418">Kinase</keyword>
<dbReference type="Pfam" id="PF13239">
    <property type="entry name" value="2TM"/>
    <property type="match status" value="1"/>
</dbReference>
<dbReference type="InterPro" id="IPR025698">
    <property type="entry name" value="2TM_dom"/>
</dbReference>
<dbReference type="GO" id="GO:0016301">
    <property type="term" value="F:kinase activity"/>
    <property type="evidence" value="ECO:0007669"/>
    <property type="project" value="UniProtKB-KW"/>
</dbReference>
<reference evidence="3 4" key="1">
    <citation type="submission" date="2020-01" db="EMBL/GenBank/DDBJ databases">
        <title>Bacteria diversity of Porities sp.</title>
        <authorList>
            <person name="Wang G."/>
        </authorList>
    </citation>
    <scope>NUCLEOTIDE SEQUENCE [LARGE SCALE GENOMIC DNA]</scope>
    <source>
        <strain evidence="3 4">R33</strain>
    </source>
</reference>
<protein>
    <submittedName>
        <fullName evidence="3">Histidine kinase</fullName>
    </submittedName>
</protein>
<dbReference type="EMBL" id="WXYO01000002">
    <property type="protein sequence ID" value="NAS11601.1"/>
    <property type="molecule type" value="Genomic_DNA"/>
</dbReference>
<evidence type="ECO:0000259" key="2">
    <source>
        <dbReference type="Pfam" id="PF13239"/>
    </source>
</evidence>
<comment type="caution">
    <text evidence="3">The sequence shown here is derived from an EMBL/GenBank/DDBJ whole genome shotgun (WGS) entry which is preliminary data.</text>
</comment>
<evidence type="ECO:0000313" key="4">
    <source>
        <dbReference type="Proteomes" id="UP000475249"/>
    </source>
</evidence>
<dbReference type="AlphaFoldDB" id="A0A6L9EAM4"/>
<evidence type="ECO:0000256" key="1">
    <source>
        <dbReference type="SAM" id="Phobius"/>
    </source>
</evidence>
<keyword evidence="1" id="KW-0812">Transmembrane</keyword>
<feature type="domain" description="2TM" evidence="2">
    <location>
        <begin position="11"/>
        <end position="103"/>
    </location>
</feature>
<organism evidence="3 4">
    <name type="scientific">Poritiphilus flavus</name>
    <dbReference type="NCBI Taxonomy" id="2697053"/>
    <lineage>
        <taxon>Bacteria</taxon>
        <taxon>Pseudomonadati</taxon>
        <taxon>Bacteroidota</taxon>
        <taxon>Flavobacteriia</taxon>
        <taxon>Flavobacteriales</taxon>
        <taxon>Flavobacteriaceae</taxon>
        <taxon>Poritiphilus</taxon>
    </lineage>
</organism>
<evidence type="ECO:0000313" key="3">
    <source>
        <dbReference type="EMBL" id="NAS11601.1"/>
    </source>
</evidence>
<feature type="transmembrane region" description="Helical" evidence="1">
    <location>
        <begin position="21"/>
        <end position="44"/>
    </location>
</feature>
<keyword evidence="1" id="KW-1133">Transmembrane helix</keyword>
<proteinExistence type="predicted"/>
<accession>A0A6L9EAM4</accession>
<gene>
    <name evidence="3" type="ORF">GTQ38_06285</name>
</gene>
<feature type="transmembrane region" description="Helical" evidence="1">
    <location>
        <begin position="64"/>
        <end position="90"/>
    </location>
</feature>